<feature type="chain" id="PRO_5045966133" evidence="1">
    <location>
        <begin position="30"/>
        <end position="481"/>
    </location>
</feature>
<keyword evidence="3" id="KW-1185">Reference proteome</keyword>
<dbReference type="EMBL" id="JBHRSM010000054">
    <property type="protein sequence ID" value="MFC3088559.1"/>
    <property type="molecule type" value="Genomic_DNA"/>
</dbReference>
<accession>A0ABV7E2P1</accession>
<reference evidence="3" key="1">
    <citation type="journal article" date="2019" name="Int. J. Syst. Evol. Microbiol.">
        <title>The Global Catalogue of Microorganisms (GCM) 10K type strain sequencing project: providing services to taxonomists for standard genome sequencing and annotation.</title>
        <authorList>
            <consortium name="The Broad Institute Genomics Platform"/>
            <consortium name="The Broad Institute Genome Sequencing Center for Infectious Disease"/>
            <person name="Wu L."/>
            <person name="Ma J."/>
        </authorList>
    </citation>
    <scope>NUCLEOTIDE SEQUENCE [LARGE SCALE GENOMIC DNA]</scope>
    <source>
        <strain evidence="3">KCTC 62102</strain>
    </source>
</reference>
<protein>
    <submittedName>
        <fullName evidence="2">Uncharacterized protein</fullName>
    </submittedName>
</protein>
<dbReference type="RefSeq" id="WP_197644041.1">
    <property type="nucleotide sequence ID" value="NZ_JAEACP010000010.1"/>
</dbReference>
<dbReference type="PANTHER" id="PTHR42754">
    <property type="entry name" value="ENDOGLUCANASE"/>
    <property type="match status" value="1"/>
</dbReference>
<dbReference type="SUPFAM" id="SSF101898">
    <property type="entry name" value="NHL repeat"/>
    <property type="match status" value="1"/>
</dbReference>
<organism evidence="2 3">
    <name type="scientific">Tabrizicola soli</name>
    <dbReference type="NCBI Taxonomy" id="2185115"/>
    <lineage>
        <taxon>Bacteria</taxon>
        <taxon>Pseudomonadati</taxon>
        <taxon>Pseudomonadota</taxon>
        <taxon>Alphaproteobacteria</taxon>
        <taxon>Rhodobacterales</taxon>
        <taxon>Paracoccaceae</taxon>
        <taxon>Tabrizicola</taxon>
    </lineage>
</organism>
<evidence type="ECO:0000313" key="2">
    <source>
        <dbReference type="EMBL" id="MFC3088559.1"/>
    </source>
</evidence>
<gene>
    <name evidence="2" type="ORF">ACFOD6_21175</name>
</gene>
<evidence type="ECO:0000313" key="3">
    <source>
        <dbReference type="Proteomes" id="UP001595445"/>
    </source>
</evidence>
<dbReference type="Gene3D" id="2.80.10.50">
    <property type="match status" value="4"/>
</dbReference>
<proteinExistence type="predicted"/>
<name>A0ABV7E2P1_9RHOB</name>
<feature type="signal peptide" evidence="1">
    <location>
        <begin position="1"/>
        <end position="29"/>
    </location>
</feature>
<comment type="caution">
    <text evidence="2">The sequence shown here is derived from an EMBL/GenBank/DDBJ whole genome shotgun (WGS) entry which is preliminary data.</text>
</comment>
<dbReference type="Proteomes" id="UP001595445">
    <property type="component" value="Unassembled WGS sequence"/>
</dbReference>
<dbReference type="Pfam" id="PF17164">
    <property type="entry name" value="DUF5122"/>
    <property type="match status" value="6"/>
</dbReference>
<dbReference type="PANTHER" id="PTHR42754:SF1">
    <property type="entry name" value="LIPOPROTEIN"/>
    <property type="match status" value="1"/>
</dbReference>
<dbReference type="NCBIfam" id="TIGR02608">
    <property type="entry name" value="delta_60_rpt"/>
    <property type="match status" value="7"/>
</dbReference>
<keyword evidence="1" id="KW-0732">Signal</keyword>
<dbReference type="InterPro" id="IPR013431">
    <property type="entry name" value="Delta_60_rpt"/>
</dbReference>
<sequence>MKNQIATRGAALGLGTVSVLALVAGIAWAADGAGVLDATFGAGEEDGTPAGVVSTSLGNGNDAAEDLAVGADGAVAIVGNRHNGQSNDIVIVRYTNDGSLDAGFGVGKEDGTPDGVVSISLGEGDDFGTAIATQSDGKTVIAGYHEEGTSTNMVVLRLNPDGTLDQGFGAADDGTGNGIVNISLGDGNDVARDVAIQPDGKIVLAGDSVVADGSTNIILARLNADGSIDESFGQSEDGTPNGFVATSLGAGNDIANALVLQADGAIVVAGSRLAEDGSSNMLVARYDAAGVPDATFGVSGDDGTPEGFVNISLGDGNDVFRDVALQADGKIVVVGDSVSADGSSNFVLARLNADGTPDEAFGVSEDGTPNGFASTSLGDGNDFATGVAVQADGRIVVAGYHQAGDSTNIAVARFDAAGELDQSFGQADDGTGNGIASISLGDGDDIANGVALQGDKLIVVAGTTAAEDGSTNIAVLRLTAQ</sequence>
<evidence type="ECO:0000256" key="1">
    <source>
        <dbReference type="SAM" id="SignalP"/>
    </source>
</evidence>